<organism evidence="8 9">
    <name type="scientific">Schistocephalus solidus</name>
    <name type="common">Tapeworm</name>
    <dbReference type="NCBI Taxonomy" id="70667"/>
    <lineage>
        <taxon>Eukaryota</taxon>
        <taxon>Metazoa</taxon>
        <taxon>Spiralia</taxon>
        <taxon>Lophotrochozoa</taxon>
        <taxon>Platyhelminthes</taxon>
        <taxon>Cestoda</taxon>
        <taxon>Eucestoda</taxon>
        <taxon>Diphyllobothriidea</taxon>
        <taxon>Diphyllobothriidae</taxon>
        <taxon>Schistocephalus</taxon>
    </lineage>
</organism>
<dbReference type="EC" id="2.3.2.27" evidence="2"/>
<accession>A0A3P7BE19</accession>
<evidence type="ECO:0000313" key="9">
    <source>
        <dbReference type="Proteomes" id="UP000275846"/>
    </source>
</evidence>
<dbReference type="Gene3D" id="3.30.40.10">
    <property type="entry name" value="Zinc/RING finger domain, C3HC4 (zinc finger)"/>
    <property type="match status" value="1"/>
</dbReference>
<dbReference type="OrthoDB" id="629492at2759"/>
<proteinExistence type="predicted"/>
<dbReference type="AlphaFoldDB" id="A0A3P7BE19"/>
<keyword evidence="3" id="KW-0808">Transferase</keyword>
<dbReference type="SMART" id="SM00504">
    <property type="entry name" value="Ubox"/>
    <property type="match status" value="1"/>
</dbReference>
<evidence type="ECO:0000256" key="5">
    <source>
        <dbReference type="ARBA" id="ARBA00022786"/>
    </source>
</evidence>
<feature type="domain" description="U-box" evidence="7">
    <location>
        <begin position="45"/>
        <end position="119"/>
    </location>
</feature>
<dbReference type="Pfam" id="PF04564">
    <property type="entry name" value="U-box"/>
    <property type="match status" value="1"/>
</dbReference>
<protein>
    <recommendedName>
        <fullName evidence="2">RING-type E3 ubiquitin transferase</fullName>
        <ecNumber evidence="2">2.3.2.27</ecNumber>
    </recommendedName>
</protein>
<dbReference type="InterPro" id="IPR013083">
    <property type="entry name" value="Znf_RING/FYVE/PHD"/>
</dbReference>
<dbReference type="GO" id="GO:0061630">
    <property type="term" value="F:ubiquitin protein ligase activity"/>
    <property type="evidence" value="ECO:0007669"/>
    <property type="project" value="UniProtKB-EC"/>
</dbReference>
<evidence type="ECO:0000256" key="4">
    <source>
        <dbReference type="ARBA" id="ARBA00022737"/>
    </source>
</evidence>
<dbReference type="PANTHER" id="PTHR46803:SF2">
    <property type="entry name" value="E3 UBIQUITIN-PROTEIN LIGASE CHIP"/>
    <property type="match status" value="1"/>
</dbReference>
<keyword evidence="4" id="KW-0677">Repeat</keyword>
<dbReference type="GO" id="GO:0051087">
    <property type="term" value="F:protein-folding chaperone binding"/>
    <property type="evidence" value="ECO:0007669"/>
    <property type="project" value="TreeGrafter"/>
</dbReference>
<dbReference type="GO" id="GO:0006515">
    <property type="term" value="P:protein quality control for misfolded or incompletely synthesized proteins"/>
    <property type="evidence" value="ECO:0007669"/>
    <property type="project" value="TreeGrafter"/>
</dbReference>
<gene>
    <name evidence="8" type="ORF">SSLN_LOCUS157</name>
</gene>
<comment type="catalytic activity">
    <reaction evidence="1">
        <text>S-ubiquitinyl-[E2 ubiquitin-conjugating enzyme]-L-cysteine + [acceptor protein]-L-lysine = [E2 ubiquitin-conjugating enzyme]-L-cysteine + N(6)-ubiquitinyl-[acceptor protein]-L-lysine.</text>
        <dbReference type="EC" id="2.3.2.27"/>
    </reaction>
</comment>
<evidence type="ECO:0000256" key="3">
    <source>
        <dbReference type="ARBA" id="ARBA00022679"/>
    </source>
</evidence>
<evidence type="ECO:0000256" key="6">
    <source>
        <dbReference type="ARBA" id="ARBA00022803"/>
    </source>
</evidence>
<dbReference type="InterPro" id="IPR003613">
    <property type="entry name" value="Ubox_domain"/>
</dbReference>
<dbReference type="STRING" id="70667.A0A3P7BE19"/>
<dbReference type="CDD" id="cd16654">
    <property type="entry name" value="RING-Ubox_CHIP"/>
    <property type="match status" value="1"/>
</dbReference>
<evidence type="ECO:0000313" key="8">
    <source>
        <dbReference type="EMBL" id="VDL84989.1"/>
    </source>
</evidence>
<evidence type="ECO:0000256" key="1">
    <source>
        <dbReference type="ARBA" id="ARBA00000900"/>
    </source>
</evidence>
<evidence type="ECO:0000259" key="7">
    <source>
        <dbReference type="PROSITE" id="PS51698"/>
    </source>
</evidence>
<dbReference type="EMBL" id="UYSU01000083">
    <property type="protein sequence ID" value="VDL84989.1"/>
    <property type="molecule type" value="Genomic_DNA"/>
</dbReference>
<dbReference type="InterPro" id="IPR045202">
    <property type="entry name" value="CHIP_RING-Ubox"/>
</dbReference>
<keyword evidence="6" id="KW-0802">TPR repeat</keyword>
<dbReference type="Proteomes" id="UP000275846">
    <property type="component" value="Unassembled WGS sequence"/>
</dbReference>
<reference evidence="8 9" key="1">
    <citation type="submission" date="2018-11" db="EMBL/GenBank/DDBJ databases">
        <authorList>
            <consortium name="Pathogen Informatics"/>
        </authorList>
    </citation>
    <scope>NUCLEOTIDE SEQUENCE [LARGE SCALE GENOMIC DNA]</scope>
    <source>
        <strain evidence="8 9">NST_G2</strain>
    </source>
</reference>
<evidence type="ECO:0000256" key="2">
    <source>
        <dbReference type="ARBA" id="ARBA00012483"/>
    </source>
</evidence>
<name>A0A3P7BE19_SCHSO</name>
<dbReference type="SUPFAM" id="SSF57850">
    <property type="entry name" value="RING/U-box"/>
    <property type="match status" value="1"/>
</dbReference>
<keyword evidence="9" id="KW-1185">Reference proteome</keyword>
<dbReference type="GO" id="GO:0045862">
    <property type="term" value="P:positive regulation of proteolysis"/>
    <property type="evidence" value="ECO:0007669"/>
    <property type="project" value="TreeGrafter"/>
</dbReference>
<dbReference type="GO" id="GO:0043161">
    <property type="term" value="P:proteasome-mediated ubiquitin-dependent protein catabolic process"/>
    <property type="evidence" value="ECO:0007669"/>
    <property type="project" value="TreeGrafter"/>
</dbReference>
<keyword evidence="5" id="KW-0833">Ubl conjugation pathway</keyword>
<dbReference type="GO" id="GO:0000209">
    <property type="term" value="P:protein polyubiquitination"/>
    <property type="evidence" value="ECO:0007669"/>
    <property type="project" value="TreeGrafter"/>
</dbReference>
<dbReference type="PANTHER" id="PTHR46803">
    <property type="entry name" value="E3 UBIQUITIN-PROTEIN LIGASE CHIP"/>
    <property type="match status" value="1"/>
</dbReference>
<sequence>MHLLPPLPIYRPYKSRLKPLTSERPQSSSAYLMLLDLDERRKKREVPDYLCGQISFELMLDPVITPSGITYDRRSIRAHLQQVGHFDPITRQPLTYDQLIPNLAMKEVVSKFLEENPWAECY</sequence>
<dbReference type="PROSITE" id="PS51698">
    <property type="entry name" value="U_BOX"/>
    <property type="match status" value="1"/>
</dbReference>
<dbReference type="GO" id="GO:0030018">
    <property type="term" value="C:Z disc"/>
    <property type="evidence" value="ECO:0007669"/>
    <property type="project" value="TreeGrafter"/>
</dbReference>
<dbReference type="FunFam" id="3.30.40.10:FF:000124">
    <property type="entry name" value="STIP1 homology and U box-containing protein 1"/>
    <property type="match status" value="1"/>
</dbReference>
<dbReference type="GO" id="GO:0071218">
    <property type="term" value="P:cellular response to misfolded protein"/>
    <property type="evidence" value="ECO:0007669"/>
    <property type="project" value="TreeGrafter"/>
</dbReference>